<dbReference type="PANTHER" id="PTHR43283:SF7">
    <property type="entry name" value="BETA-LACTAMASE-RELATED DOMAIN-CONTAINING PROTEIN"/>
    <property type="match status" value="1"/>
</dbReference>
<comment type="caution">
    <text evidence="3">The sequence shown here is derived from an EMBL/GenBank/DDBJ whole genome shotgun (WGS) entry which is preliminary data.</text>
</comment>
<protein>
    <submittedName>
        <fullName evidence="3">CubicO group peptidase (Beta-lactamase class C family)</fullName>
    </submittedName>
</protein>
<keyword evidence="4" id="KW-1185">Reference proteome</keyword>
<evidence type="ECO:0000256" key="1">
    <source>
        <dbReference type="SAM" id="SignalP"/>
    </source>
</evidence>
<feature type="signal peptide" evidence="1">
    <location>
        <begin position="1"/>
        <end position="24"/>
    </location>
</feature>
<accession>A0AAE3XRS1</accession>
<evidence type="ECO:0000313" key="3">
    <source>
        <dbReference type="EMBL" id="MDR6240750.1"/>
    </source>
</evidence>
<dbReference type="PROSITE" id="PS51257">
    <property type="entry name" value="PROKAR_LIPOPROTEIN"/>
    <property type="match status" value="1"/>
</dbReference>
<dbReference type="SUPFAM" id="SSF56601">
    <property type="entry name" value="beta-lactamase/transpeptidase-like"/>
    <property type="match status" value="1"/>
</dbReference>
<feature type="domain" description="Beta-lactamase-related" evidence="2">
    <location>
        <begin position="174"/>
        <end position="434"/>
    </location>
</feature>
<dbReference type="InterPro" id="IPR001466">
    <property type="entry name" value="Beta-lactam-related"/>
</dbReference>
<dbReference type="RefSeq" id="WP_309940940.1">
    <property type="nucleotide sequence ID" value="NZ_AP025306.1"/>
</dbReference>
<dbReference type="AlphaFoldDB" id="A0AAE3XRS1"/>
<proteinExistence type="predicted"/>
<evidence type="ECO:0000259" key="2">
    <source>
        <dbReference type="Pfam" id="PF00144"/>
    </source>
</evidence>
<keyword evidence="1" id="KW-0732">Signal</keyword>
<sequence length="461" mass="51669">MKYILKISIVAVFFLFSCSENEDASSPPSPPSPEQARINLTSAFQAKNFASGVFVSKRSKGDIIRQDFKAFQSLENSYNVDAGMGEANVRTSLGNLTANRSAIFREGLGCTLLNVDDAGDLRMQFSPQLYTRQVDNENYWPEGDKIYDQPIKGIDVMKLNNVLDEAFVGGERHAVAVVYDGQLIAEKYAEGISKHTKLLAWSMTKSLEGMILGVMSKEGLINSGEQCGFEEWKNDDRKYITVENLGRMTSGLEWNEGYGGLSDITAMLYEKNDMAQYAIDKKLKTTVGNVFNYSSGNAMILSSYIRSKFATPAEYLEYAQQKICEPLNIEALFEVDPAENMVLSSYGWLCARDLLRIGSVYMNSGVYLGTRILTEDWVEFSKKPTNVLPDPDYGFLFYLNRNQQVYKSAPADLFYFSGYNGQKLLMIPSKKLMVCQFGVIPEQFADAETDAFLEKILSCID</sequence>
<name>A0AAE3XRS1_9BACT</name>
<gene>
    <name evidence="3" type="ORF">HNQ88_003826</name>
</gene>
<reference evidence="3" key="1">
    <citation type="submission" date="2023-07" db="EMBL/GenBank/DDBJ databases">
        <title>Genomic Encyclopedia of Type Strains, Phase IV (KMG-IV): sequencing the most valuable type-strain genomes for metagenomic binning, comparative biology and taxonomic classification.</title>
        <authorList>
            <person name="Goeker M."/>
        </authorList>
    </citation>
    <scope>NUCLEOTIDE SEQUENCE</scope>
    <source>
        <strain evidence="3">DSM 26174</strain>
    </source>
</reference>
<dbReference type="EMBL" id="JAVDQD010000005">
    <property type="protein sequence ID" value="MDR6240750.1"/>
    <property type="molecule type" value="Genomic_DNA"/>
</dbReference>
<dbReference type="Pfam" id="PF00144">
    <property type="entry name" value="Beta-lactamase"/>
    <property type="match status" value="1"/>
</dbReference>
<feature type="chain" id="PRO_5042126413" evidence="1">
    <location>
        <begin position="25"/>
        <end position="461"/>
    </location>
</feature>
<organism evidence="3 4">
    <name type="scientific">Aureibacter tunicatorum</name>
    <dbReference type="NCBI Taxonomy" id="866807"/>
    <lineage>
        <taxon>Bacteria</taxon>
        <taxon>Pseudomonadati</taxon>
        <taxon>Bacteroidota</taxon>
        <taxon>Cytophagia</taxon>
        <taxon>Cytophagales</taxon>
        <taxon>Persicobacteraceae</taxon>
        <taxon>Aureibacter</taxon>
    </lineage>
</organism>
<dbReference type="InterPro" id="IPR050789">
    <property type="entry name" value="Diverse_Enzym_Activities"/>
</dbReference>
<dbReference type="Gene3D" id="3.40.710.10">
    <property type="entry name" value="DD-peptidase/beta-lactamase superfamily"/>
    <property type="match status" value="1"/>
</dbReference>
<dbReference type="InterPro" id="IPR012338">
    <property type="entry name" value="Beta-lactam/transpept-like"/>
</dbReference>
<evidence type="ECO:0000313" key="4">
    <source>
        <dbReference type="Proteomes" id="UP001185092"/>
    </source>
</evidence>
<dbReference type="PANTHER" id="PTHR43283">
    <property type="entry name" value="BETA-LACTAMASE-RELATED"/>
    <property type="match status" value="1"/>
</dbReference>
<dbReference type="Proteomes" id="UP001185092">
    <property type="component" value="Unassembled WGS sequence"/>
</dbReference>